<dbReference type="Proteomes" id="UP001345963">
    <property type="component" value="Unassembled WGS sequence"/>
</dbReference>
<evidence type="ECO:0000313" key="3">
    <source>
        <dbReference type="Proteomes" id="UP001345963"/>
    </source>
</evidence>
<feature type="transmembrane region" description="Helical" evidence="1">
    <location>
        <begin position="29"/>
        <end position="53"/>
    </location>
</feature>
<proteinExistence type="predicted"/>
<gene>
    <name evidence="2" type="ORF">ATANTOWER_010536</name>
</gene>
<comment type="caution">
    <text evidence="2">The sequence shown here is derived from an EMBL/GenBank/DDBJ whole genome shotgun (WGS) entry which is preliminary data.</text>
</comment>
<reference evidence="2 3" key="1">
    <citation type="submission" date="2021-07" db="EMBL/GenBank/DDBJ databases">
        <authorList>
            <person name="Palmer J.M."/>
        </authorList>
    </citation>
    <scope>NUCLEOTIDE SEQUENCE [LARGE SCALE GENOMIC DNA]</scope>
    <source>
        <strain evidence="2 3">AT_MEX2019</strain>
        <tissue evidence="2">Muscle</tissue>
    </source>
</reference>
<sequence length="135" mass="14438">MLARNLHLVGANYFGSGVAYWWPRCWRGACLVAALAWLWGMFSCPTGLVAAAVRYQAGGHQEQDALLALPLGFGVVGCVGHVPAFVWRIVVALSRQVHGFSARSVSWGGAALRRGGLGQAACGVDWDVALLWWTG</sequence>
<accession>A0ABU7BQI9</accession>
<evidence type="ECO:0000256" key="1">
    <source>
        <dbReference type="SAM" id="Phobius"/>
    </source>
</evidence>
<keyword evidence="1" id="KW-0812">Transmembrane</keyword>
<evidence type="ECO:0000313" key="2">
    <source>
        <dbReference type="EMBL" id="MED6252350.1"/>
    </source>
</evidence>
<dbReference type="EMBL" id="JAHUTI010061341">
    <property type="protein sequence ID" value="MED6252350.1"/>
    <property type="molecule type" value="Genomic_DNA"/>
</dbReference>
<feature type="transmembrane region" description="Helical" evidence="1">
    <location>
        <begin position="65"/>
        <end position="87"/>
    </location>
</feature>
<keyword evidence="3" id="KW-1185">Reference proteome</keyword>
<organism evidence="2 3">
    <name type="scientific">Ataeniobius toweri</name>
    <dbReference type="NCBI Taxonomy" id="208326"/>
    <lineage>
        <taxon>Eukaryota</taxon>
        <taxon>Metazoa</taxon>
        <taxon>Chordata</taxon>
        <taxon>Craniata</taxon>
        <taxon>Vertebrata</taxon>
        <taxon>Euteleostomi</taxon>
        <taxon>Actinopterygii</taxon>
        <taxon>Neopterygii</taxon>
        <taxon>Teleostei</taxon>
        <taxon>Neoteleostei</taxon>
        <taxon>Acanthomorphata</taxon>
        <taxon>Ovalentaria</taxon>
        <taxon>Atherinomorphae</taxon>
        <taxon>Cyprinodontiformes</taxon>
        <taxon>Goodeidae</taxon>
        <taxon>Ataeniobius</taxon>
    </lineage>
</organism>
<keyword evidence="1" id="KW-0472">Membrane</keyword>
<protein>
    <submittedName>
        <fullName evidence="2">Uncharacterized protein</fullName>
    </submittedName>
</protein>
<keyword evidence="1" id="KW-1133">Transmembrane helix</keyword>
<name>A0ABU7BQI9_9TELE</name>